<organism evidence="2 3">
    <name type="scientific">Agaribacter flavus</name>
    <dbReference type="NCBI Taxonomy" id="1902781"/>
    <lineage>
        <taxon>Bacteria</taxon>
        <taxon>Pseudomonadati</taxon>
        <taxon>Pseudomonadota</taxon>
        <taxon>Gammaproteobacteria</taxon>
        <taxon>Alteromonadales</taxon>
        <taxon>Alteromonadaceae</taxon>
        <taxon>Agaribacter</taxon>
    </lineage>
</organism>
<proteinExistence type="predicted"/>
<comment type="caution">
    <text evidence="2">The sequence shown here is derived from an EMBL/GenBank/DDBJ whole genome shotgun (WGS) entry which is preliminary data.</text>
</comment>
<dbReference type="Pfam" id="PF09912">
    <property type="entry name" value="DUF2141"/>
    <property type="match status" value="1"/>
</dbReference>
<dbReference type="Proteomes" id="UP001595478">
    <property type="component" value="Unassembled WGS sequence"/>
</dbReference>
<name>A0ABV7FN45_9ALTE</name>
<keyword evidence="1" id="KW-0732">Signal</keyword>
<gene>
    <name evidence="2" type="ORF">ACFOHL_04105</name>
</gene>
<evidence type="ECO:0000313" key="2">
    <source>
        <dbReference type="EMBL" id="MFC3120789.1"/>
    </source>
</evidence>
<protein>
    <submittedName>
        <fullName evidence="2">DUF2141 domain-containing protein</fullName>
    </submittedName>
</protein>
<dbReference type="RefSeq" id="WP_376918917.1">
    <property type="nucleotide sequence ID" value="NZ_JBHRSW010000005.1"/>
</dbReference>
<evidence type="ECO:0000313" key="3">
    <source>
        <dbReference type="Proteomes" id="UP001595478"/>
    </source>
</evidence>
<feature type="chain" id="PRO_5045769760" evidence="1">
    <location>
        <begin position="31"/>
        <end position="155"/>
    </location>
</feature>
<accession>A0ABV7FN45</accession>
<feature type="signal peptide" evidence="1">
    <location>
        <begin position="1"/>
        <end position="30"/>
    </location>
</feature>
<dbReference type="InterPro" id="IPR018673">
    <property type="entry name" value="DUF2141"/>
</dbReference>
<sequence length="155" mass="17066">MKPNIFQRLMMTLLLPVLSAPTLSKSTASAIPAKEVTVRITNIDVKRSGSITLMLFSNTGFPKDHNKAVMIDKKTALQSTLEFPVKINLETFALKVLHDENDDGQVTKNWTGILPAEGLGFSNGAKIRFGPPSFKKAKLRLNNITDTINIALIYP</sequence>
<evidence type="ECO:0000256" key="1">
    <source>
        <dbReference type="SAM" id="SignalP"/>
    </source>
</evidence>
<keyword evidence="3" id="KW-1185">Reference proteome</keyword>
<dbReference type="EMBL" id="JBHRSW010000005">
    <property type="protein sequence ID" value="MFC3120789.1"/>
    <property type="molecule type" value="Genomic_DNA"/>
</dbReference>
<reference evidence="3" key="1">
    <citation type="journal article" date="2019" name="Int. J. Syst. Evol. Microbiol.">
        <title>The Global Catalogue of Microorganisms (GCM) 10K type strain sequencing project: providing services to taxonomists for standard genome sequencing and annotation.</title>
        <authorList>
            <consortium name="The Broad Institute Genomics Platform"/>
            <consortium name="The Broad Institute Genome Sequencing Center for Infectious Disease"/>
            <person name="Wu L."/>
            <person name="Ma J."/>
        </authorList>
    </citation>
    <scope>NUCLEOTIDE SEQUENCE [LARGE SCALE GENOMIC DNA]</scope>
    <source>
        <strain evidence="3">KCTC 52473</strain>
    </source>
</reference>